<keyword evidence="1" id="KW-1133">Transmembrane helix</keyword>
<sequence>MAGAATSAVTQRAIAIAVLLVAGLLSLPLAAGLLDGESTENYIVPAQIAVMAVLGAVVGYLLPGVAGAGSSSTRGAGIGAVLGVAAALVAVVVFFLLVSGFSGA</sequence>
<feature type="transmembrane region" description="Helical" evidence="1">
    <location>
        <begin position="12"/>
        <end position="30"/>
    </location>
</feature>
<evidence type="ECO:0000313" key="2">
    <source>
        <dbReference type="EMBL" id="CAA9328023.1"/>
    </source>
</evidence>
<accession>A0A6J4LBI3</accession>
<feature type="transmembrane region" description="Helical" evidence="1">
    <location>
        <begin position="75"/>
        <end position="98"/>
    </location>
</feature>
<evidence type="ECO:0000256" key="1">
    <source>
        <dbReference type="SAM" id="Phobius"/>
    </source>
</evidence>
<gene>
    <name evidence="2" type="ORF">AVDCRST_MAG34-84</name>
</gene>
<organism evidence="2">
    <name type="scientific">uncultured Nocardioidaceae bacterium</name>
    <dbReference type="NCBI Taxonomy" id="253824"/>
    <lineage>
        <taxon>Bacteria</taxon>
        <taxon>Bacillati</taxon>
        <taxon>Actinomycetota</taxon>
        <taxon>Actinomycetes</taxon>
        <taxon>Propionibacteriales</taxon>
        <taxon>Nocardioidaceae</taxon>
        <taxon>environmental samples</taxon>
    </lineage>
</organism>
<feature type="transmembrane region" description="Helical" evidence="1">
    <location>
        <begin position="42"/>
        <end position="63"/>
    </location>
</feature>
<dbReference type="AlphaFoldDB" id="A0A6J4LBI3"/>
<proteinExistence type="predicted"/>
<keyword evidence="1" id="KW-0812">Transmembrane</keyword>
<protein>
    <submittedName>
        <fullName evidence="2">Uncharacterized protein</fullName>
    </submittedName>
</protein>
<dbReference type="EMBL" id="CADCUI010000005">
    <property type="protein sequence ID" value="CAA9328023.1"/>
    <property type="molecule type" value="Genomic_DNA"/>
</dbReference>
<keyword evidence="1" id="KW-0472">Membrane</keyword>
<name>A0A6J4LBI3_9ACTN</name>
<reference evidence="2" key="1">
    <citation type="submission" date="2020-02" db="EMBL/GenBank/DDBJ databases">
        <authorList>
            <person name="Meier V. D."/>
        </authorList>
    </citation>
    <scope>NUCLEOTIDE SEQUENCE</scope>
    <source>
        <strain evidence="2">AVDCRST_MAG34</strain>
    </source>
</reference>